<proteinExistence type="predicted"/>
<accession>A0A417YZY8</accession>
<dbReference type="AlphaFoldDB" id="A0A417YZY8"/>
<sequence>MAVKYTTEQNNVFMEVMEEYRRRIEGATPEETKRLTKVFAKELVSTVPLFYGRSENGIAERLVYFDNLLAGVAFPFEYYLKSTFNYFGKLPRKNDDKYQNKWKTQHESRRERP</sequence>
<protein>
    <submittedName>
        <fullName evidence="2">Uncharacterized protein</fullName>
    </submittedName>
</protein>
<name>A0A417YZY8_9BACI</name>
<dbReference type="Proteomes" id="UP000284416">
    <property type="component" value="Unassembled WGS sequence"/>
</dbReference>
<evidence type="ECO:0000313" key="2">
    <source>
        <dbReference type="EMBL" id="RHW43463.1"/>
    </source>
</evidence>
<feature type="compositionally biased region" description="Basic and acidic residues" evidence="1">
    <location>
        <begin position="92"/>
        <end position="113"/>
    </location>
</feature>
<dbReference type="RefSeq" id="WP_118919071.1">
    <property type="nucleotide sequence ID" value="NZ_QWEG01000001.1"/>
</dbReference>
<dbReference type="OrthoDB" id="2866480at2"/>
<organism evidence="2 3">
    <name type="scientific">Neobacillus notoginsengisoli</name>
    <dbReference type="NCBI Taxonomy" id="1578198"/>
    <lineage>
        <taxon>Bacteria</taxon>
        <taxon>Bacillati</taxon>
        <taxon>Bacillota</taxon>
        <taxon>Bacilli</taxon>
        <taxon>Bacillales</taxon>
        <taxon>Bacillaceae</taxon>
        <taxon>Neobacillus</taxon>
    </lineage>
</organism>
<keyword evidence="3" id="KW-1185">Reference proteome</keyword>
<evidence type="ECO:0000313" key="3">
    <source>
        <dbReference type="Proteomes" id="UP000284416"/>
    </source>
</evidence>
<feature type="region of interest" description="Disordered" evidence="1">
    <location>
        <begin position="89"/>
        <end position="113"/>
    </location>
</feature>
<evidence type="ECO:0000256" key="1">
    <source>
        <dbReference type="SAM" id="MobiDB-lite"/>
    </source>
</evidence>
<comment type="caution">
    <text evidence="2">The sequence shown here is derived from an EMBL/GenBank/DDBJ whole genome shotgun (WGS) entry which is preliminary data.</text>
</comment>
<dbReference type="EMBL" id="QWEG01000001">
    <property type="protein sequence ID" value="RHW43463.1"/>
    <property type="molecule type" value="Genomic_DNA"/>
</dbReference>
<reference evidence="2 3" key="1">
    <citation type="journal article" date="2017" name="Int. J. Syst. Evol. Microbiol.">
        <title>Bacillus notoginsengisoli sp. nov., a novel bacterium isolated from the rhizosphere of Panax notoginseng.</title>
        <authorList>
            <person name="Zhang M.Y."/>
            <person name="Cheng J."/>
            <person name="Cai Y."/>
            <person name="Zhang T.Y."/>
            <person name="Wu Y.Y."/>
            <person name="Manikprabhu D."/>
            <person name="Li W.J."/>
            <person name="Zhang Y.X."/>
        </authorList>
    </citation>
    <scope>NUCLEOTIDE SEQUENCE [LARGE SCALE GENOMIC DNA]</scope>
    <source>
        <strain evidence="2 3">JCM 30743</strain>
    </source>
</reference>
<gene>
    <name evidence="2" type="ORF">D1B31_02040</name>
</gene>